<reference evidence="2 3" key="1">
    <citation type="submission" date="2024-05" db="EMBL/GenBank/DDBJ databases">
        <title>Culex pipiens pipiens assembly and annotation.</title>
        <authorList>
            <person name="Alout H."/>
            <person name="Durand T."/>
        </authorList>
    </citation>
    <scope>NUCLEOTIDE SEQUENCE [LARGE SCALE GENOMIC DNA]</scope>
    <source>
        <strain evidence="2">HA-2024</strain>
        <tissue evidence="2">Whole body</tissue>
    </source>
</reference>
<dbReference type="PANTHER" id="PTHR10773:SF19">
    <property type="match status" value="1"/>
</dbReference>
<dbReference type="EMBL" id="JBEHCU010005727">
    <property type="protein sequence ID" value="KAL1398896.1"/>
    <property type="molecule type" value="Genomic_DNA"/>
</dbReference>
<name>A0ABD1DH19_CULPP</name>
<organism evidence="2 3">
    <name type="scientific">Culex pipiens pipiens</name>
    <name type="common">Northern house mosquito</name>
    <dbReference type="NCBI Taxonomy" id="38569"/>
    <lineage>
        <taxon>Eukaryota</taxon>
        <taxon>Metazoa</taxon>
        <taxon>Ecdysozoa</taxon>
        <taxon>Arthropoda</taxon>
        <taxon>Hexapoda</taxon>
        <taxon>Insecta</taxon>
        <taxon>Pterygota</taxon>
        <taxon>Neoptera</taxon>
        <taxon>Endopterygota</taxon>
        <taxon>Diptera</taxon>
        <taxon>Nematocera</taxon>
        <taxon>Culicoidea</taxon>
        <taxon>Culicidae</taxon>
        <taxon>Culicinae</taxon>
        <taxon>Culicini</taxon>
        <taxon>Culex</taxon>
        <taxon>Culex</taxon>
    </lineage>
</organism>
<protein>
    <submittedName>
        <fullName evidence="2">Uncharacterized protein</fullName>
    </submittedName>
</protein>
<comment type="caution">
    <text evidence="2">The sequence shown here is derived from an EMBL/GenBank/DDBJ whole genome shotgun (WGS) entry which is preliminary data.</text>
</comment>
<feature type="compositionally biased region" description="Polar residues" evidence="1">
    <location>
        <begin position="23"/>
        <end position="32"/>
    </location>
</feature>
<proteinExistence type="predicted"/>
<feature type="compositionally biased region" description="Basic residues" evidence="1">
    <location>
        <begin position="64"/>
        <end position="74"/>
    </location>
</feature>
<dbReference type="PANTHER" id="PTHR10773">
    <property type="entry name" value="DNA-DIRECTED RNA POLYMERASES I, II, AND III SUBUNIT RPABC2"/>
    <property type="match status" value="1"/>
</dbReference>
<feature type="region of interest" description="Disordered" evidence="1">
    <location>
        <begin position="731"/>
        <end position="779"/>
    </location>
</feature>
<keyword evidence="3" id="KW-1185">Reference proteome</keyword>
<evidence type="ECO:0000256" key="1">
    <source>
        <dbReference type="SAM" id="MobiDB-lite"/>
    </source>
</evidence>
<feature type="region of interest" description="Disordered" evidence="1">
    <location>
        <begin position="17"/>
        <end position="91"/>
    </location>
</feature>
<evidence type="ECO:0000313" key="2">
    <source>
        <dbReference type="EMBL" id="KAL1398896.1"/>
    </source>
</evidence>
<feature type="compositionally biased region" description="Basic and acidic residues" evidence="1">
    <location>
        <begin position="75"/>
        <end position="85"/>
    </location>
</feature>
<evidence type="ECO:0000313" key="3">
    <source>
        <dbReference type="Proteomes" id="UP001562425"/>
    </source>
</evidence>
<feature type="region of interest" description="Disordered" evidence="1">
    <location>
        <begin position="460"/>
        <end position="514"/>
    </location>
</feature>
<dbReference type="AlphaFoldDB" id="A0ABD1DH19"/>
<gene>
    <name evidence="2" type="ORF">pipiens_002320</name>
</gene>
<dbReference type="Proteomes" id="UP001562425">
    <property type="component" value="Unassembled WGS sequence"/>
</dbReference>
<sequence length="779" mass="88993">MSGHSLDFVPDYKTTLKVEPDLEQQQHQQHVENLTVEPISVINPVPPSPSIQPGPSADPDGKPTKKSRKKRVQITRREAARQAARERRRQGRQVINEKCACHLSCGEKISEEHRKVLNEKYWAMDLKEQKAFVKAHSEPGQVKRRRAPIDPLGGGAEVKKAFTYSFRLPNPEGLLLSVCCTFFLNTIGFRQGCGNTIYRTHMKDITQDKRGKYERDRTLHDAVWDDILSYAPRTYHKGSKYSATALYLPTQLNAKMMHAEFKQRQEAFGQKGGSGSYYCSVLREMDVHFVEMDDFEIPDRKPIPVMVKPKEEEPSVEHVPVVDGSAMVEQYEQCPPGPVHPYHHPSAVAPLHHPYQMDHKPAVVQHYTSIPPHLDVPQNYHMHVVKQEPAYYGMHSMPSHESHYAEHDDRDDYSESYSNMVEEHGYSVESSYHDTAGNVINPEEPKIEIIHEEYATCPDSYEESHDYESQGPSDQPPTMPSEPPEEPAQKVPSKQKRPKRPSEPLPAILPEGYPPVKRTKRFIARVSNKARRRQSHPVMQLDCNCIWNCKDKISLEQQEQINGQYWDMGYCDQRLFMLEHTERHSIKRRRAKAKEEGPARKGYTYSYKLTDSSGQYQSVCCQFFLNTLGFGIGSGNVIYRAHQVELSVAISDKRGKFARDRTLRNLVDDDILSHFSAEQQESGRLDLTATEWTPKKLYNVHVKRQAALGNDKPGSFAFYWRRTKDLKVMFAPRPEPKAGGSGASRKPRARPQKRPATQQHPEIIPQPGGGYLYVTGAPE</sequence>
<accession>A0ABD1DH19</accession>